<evidence type="ECO:0000256" key="3">
    <source>
        <dbReference type="ARBA" id="ARBA00022729"/>
    </source>
</evidence>
<keyword evidence="8" id="KW-1185">Reference proteome</keyword>
<evidence type="ECO:0000256" key="6">
    <source>
        <dbReference type="ARBA" id="ARBA00023157"/>
    </source>
</evidence>
<keyword evidence="2" id="KW-0800">Toxin</keyword>
<dbReference type="Proteomes" id="UP000015445">
    <property type="component" value="Unassembled WGS sequence"/>
</dbReference>
<dbReference type="Pfam" id="PF01375">
    <property type="entry name" value="Enterotoxin_a"/>
    <property type="match status" value="1"/>
</dbReference>
<dbReference type="GO" id="GO:0090729">
    <property type="term" value="F:toxin activity"/>
    <property type="evidence" value="ECO:0007669"/>
    <property type="project" value="UniProtKB-KW"/>
</dbReference>
<evidence type="ECO:0000256" key="4">
    <source>
        <dbReference type="ARBA" id="ARBA00022861"/>
    </source>
</evidence>
<comment type="caution">
    <text evidence="7">The sequence shown here is derived from an EMBL/GenBank/DDBJ whole genome shotgun (WGS) entry which is preliminary data.</text>
</comment>
<dbReference type="PRINTS" id="PR00771">
    <property type="entry name" value="ENTEROTOXINA"/>
</dbReference>
<reference evidence="7" key="1">
    <citation type="submission" date="2013-05" db="EMBL/GenBank/DDBJ databases">
        <authorList>
            <person name="Harkins D.M."/>
            <person name="Durkin A.S."/>
            <person name="Brinkac L.M."/>
            <person name="Haft D.H."/>
            <person name="Selengut J.D."/>
            <person name="Sanka R."/>
            <person name="DePew J."/>
            <person name="Purushe J."/>
            <person name="Galloway R.L."/>
            <person name="Vinetz J.M."/>
            <person name="Sutton G.G."/>
            <person name="Nierman W.C."/>
            <person name="Fouts D.E."/>
        </authorList>
    </citation>
    <scope>NUCLEOTIDE SEQUENCE [LARGE SCALE GENOMIC DNA]</scope>
    <source>
        <strain evidence="7">80-412</strain>
    </source>
</reference>
<proteinExistence type="inferred from homology"/>
<dbReference type="Gene3D" id="3.90.210.10">
    <property type="entry name" value="Heat-Labile Enterotoxin, subunit A"/>
    <property type="match status" value="1"/>
</dbReference>
<dbReference type="InterPro" id="IPR001144">
    <property type="entry name" value="Enterotoxin_A"/>
</dbReference>
<keyword evidence="4" id="KW-0260">Enterotoxin</keyword>
<dbReference type="SUPFAM" id="SSF56399">
    <property type="entry name" value="ADP-ribosylation"/>
    <property type="match status" value="1"/>
</dbReference>
<accession>T0H4W2</accession>
<dbReference type="GO" id="GO:0005615">
    <property type="term" value="C:extracellular space"/>
    <property type="evidence" value="ECO:0007669"/>
    <property type="project" value="InterPro"/>
</dbReference>
<organism evidence="7 8">
    <name type="scientific">Leptospira alstonii serovar Pingchang str. 80-412</name>
    <dbReference type="NCBI Taxonomy" id="1218564"/>
    <lineage>
        <taxon>Bacteria</taxon>
        <taxon>Pseudomonadati</taxon>
        <taxon>Spirochaetota</taxon>
        <taxon>Spirochaetia</taxon>
        <taxon>Leptospirales</taxon>
        <taxon>Leptospiraceae</taxon>
        <taxon>Leptospira</taxon>
    </lineage>
</organism>
<comment type="similarity">
    <text evidence="1">Belongs to the enterotoxin A family.</text>
</comment>
<evidence type="ECO:0000313" key="7">
    <source>
        <dbReference type="EMBL" id="EQA80659.1"/>
    </source>
</evidence>
<gene>
    <name evidence="7" type="ORF">LEP1GSC193_2800</name>
</gene>
<dbReference type="AlphaFoldDB" id="T0H4W2"/>
<name>T0H4W2_9LEPT</name>
<keyword evidence="6" id="KW-1015">Disulfide bond</keyword>
<protein>
    <submittedName>
        <fullName evidence="7">Heat-labile enterotoxin alpha chain</fullName>
    </submittedName>
</protein>
<keyword evidence="5" id="KW-0843">Virulence</keyword>
<evidence type="ECO:0000313" key="8">
    <source>
        <dbReference type="Proteomes" id="UP000015445"/>
    </source>
</evidence>
<sequence>MKSFSIIPIFLFLSGTLIDLHARRERVIENPVDMVDGSSESQVVNPPAELFYRAETMDPEQLRGSDGFWSAGMSASPGNSDRSLFNHVSAGAHSGRSAYISATRTLRDAHIFGNSNIPHDYYIYLIAGGRNIFDVQGSLGPYTPPDARGDVVALYRITWGQVYGWYPVSFGIQGAFEHNPLFDRGRYGNTVSSPGFPELAGFPEGDSRWGNLFFSNVVGCNTSLRNAGRCYLKKGMSETAQKIYDLSAKNSRIPTLPLFKTPISQVASSKGTFVSLSDYMSGLCYVTSKNKIECRSVLNNGKLSSVKETTIGDTGYDDSYMFGDVNNDRKDDFCRLTAVSNGHPLLKCNLGDGNGSFPTEVNFGSVNGGWASGGAANKRLIVNGIAGRSYFCRIITVDWYEIACTELVQNRSGSAVTFTLGKSGTTNDRNYYSTLAGEFGIFTDSNQDGVPDWCNIKNQKDDKFDLNCWWSLASKQFSQHVPIKDLPGDSSKDVMTSARIMSSRINDFCSVPRDQHNSSVMCYNFTSAKLYKSSAGFNYATRLTEASRLMSKDGNSLCAAEVRNQGKTMRLSCVSRSLKSTTGFSSVFSTVDFEDYRNVLDEKRAKIVYSNGRSLFCMVGEDAAACMPLNQNGQTCQRVPQVQKSSLRSDLTGLENYQGKNECLALNNKDRCYREDGMCYKWDY</sequence>
<dbReference type="EMBL" id="AOHD02000032">
    <property type="protein sequence ID" value="EQA80659.1"/>
    <property type="molecule type" value="Genomic_DNA"/>
</dbReference>
<evidence type="ECO:0000256" key="5">
    <source>
        <dbReference type="ARBA" id="ARBA00023026"/>
    </source>
</evidence>
<dbReference type="RefSeq" id="WP_021064526.1">
    <property type="nucleotide sequence ID" value="NZ_AOHD02000032.1"/>
</dbReference>
<keyword evidence="3" id="KW-0732">Signal</keyword>
<evidence type="ECO:0000256" key="1">
    <source>
        <dbReference type="ARBA" id="ARBA00009092"/>
    </source>
</evidence>
<evidence type="ECO:0000256" key="2">
    <source>
        <dbReference type="ARBA" id="ARBA00022656"/>
    </source>
</evidence>